<dbReference type="HOGENOM" id="CLU_1385373_0_0_1"/>
<dbReference type="EMBL" id="KB304411">
    <property type="protein sequence ID" value="ELU02065.1"/>
    <property type="molecule type" value="Genomic_DNA"/>
</dbReference>
<organism evidence="1">
    <name type="scientific">Capitella teleta</name>
    <name type="common">Polychaete worm</name>
    <dbReference type="NCBI Taxonomy" id="283909"/>
    <lineage>
        <taxon>Eukaryota</taxon>
        <taxon>Metazoa</taxon>
        <taxon>Spiralia</taxon>
        <taxon>Lophotrochozoa</taxon>
        <taxon>Annelida</taxon>
        <taxon>Polychaeta</taxon>
        <taxon>Sedentaria</taxon>
        <taxon>Scolecida</taxon>
        <taxon>Capitellidae</taxon>
        <taxon>Capitella</taxon>
    </lineage>
</organism>
<dbReference type="Proteomes" id="UP000014760">
    <property type="component" value="Unassembled WGS sequence"/>
</dbReference>
<name>R7U6S5_CAPTE</name>
<accession>R7U6S5</accession>
<dbReference type="OrthoDB" id="6779400at2759"/>
<dbReference type="EnsemblMetazoa" id="CapteT218124">
    <property type="protein sequence ID" value="CapteP218124"/>
    <property type="gene ID" value="CapteG218124"/>
</dbReference>
<evidence type="ECO:0000313" key="3">
    <source>
        <dbReference type="Proteomes" id="UP000014760"/>
    </source>
</evidence>
<reference evidence="2" key="3">
    <citation type="submission" date="2015-06" db="UniProtKB">
        <authorList>
            <consortium name="EnsemblMetazoa"/>
        </authorList>
    </citation>
    <scope>IDENTIFICATION</scope>
</reference>
<reference evidence="3" key="1">
    <citation type="submission" date="2012-12" db="EMBL/GenBank/DDBJ databases">
        <authorList>
            <person name="Hellsten U."/>
            <person name="Grimwood J."/>
            <person name="Chapman J.A."/>
            <person name="Shapiro H."/>
            <person name="Aerts A."/>
            <person name="Otillar R.P."/>
            <person name="Terry A.Y."/>
            <person name="Boore J.L."/>
            <person name="Simakov O."/>
            <person name="Marletaz F."/>
            <person name="Cho S.-J."/>
            <person name="Edsinger-Gonzales E."/>
            <person name="Havlak P."/>
            <person name="Kuo D.-H."/>
            <person name="Larsson T."/>
            <person name="Lv J."/>
            <person name="Arendt D."/>
            <person name="Savage R."/>
            <person name="Osoegawa K."/>
            <person name="de Jong P."/>
            <person name="Lindberg D.R."/>
            <person name="Seaver E.C."/>
            <person name="Weisblat D.A."/>
            <person name="Putnam N.H."/>
            <person name="Grigoriev I.V."/>
            <person name="Rokhsar D.S."/>
        </authorList>
    </citation>
    <scope>NUCLEOTIDE SEQUENCE</scope>
    <source>
        <strain evidence="3">I ESC-2004</strain>
    </source>
</reference>
<evidence type="ECO:0000313" key="2">
    <source>
        <dbReference type="EnsemblMetazoa" id="CapteP218124"/>
    </source>
</evidence>
<sequence>MNIETNPMDMTLRNVRLNGFASKEICTACLKVDSSQLDSKKVMELATNIESCSLMAEDLSAPVSTRYKKKPIKLKTEDHMAGVDPISDAREVNALPEIQNVLAVEGLVIGRRAFGDRLVENLGSKVMSMTFNRCFQIGDGCKNPILGRDLSEEIGYISFPPIQQSKIPSLPITPEIYKIPTKETETGQFRHVFFGVV</sequence>
<protein>
    <submittedName>
        <fullName evidence="1 2">Uncharacterized protein</fullName>
    </submittedName>
</protein>
<evidence type="ECO:0000313" key="1">
    <source>
        <dbReference type="EMBL" id="ELU02065.1"/>
    </source>
</evidence>
<keyword evidence="3" id="KW-1185">Reference proteome</keyword>
<dbReference type="EMBL" id="AMQN01009020">
    <property type="status" value="NOT_ANNOTATED_CDS"/>
    <property type="molecule type" value="Genomic_DNA"/>
</dbReference>
<reference evidence="1 3" key="2">
    <citation type="journal article" date="2013" name="Nature">
        <title>Insights into bilaterian evolution from three spiralian genomes.</title>
        <authorList>
            <person name="Simakov O."/>
            <person name="Marletaz F."/>
            <person name="Cho S.J."/>
            <person name="Edsinger-Gonzales E."/>
            <person name="Havlak P."/>
            <person name="Hellsten U."/>
            <person name="Kuo D.H."/>
            <person name="Larsson T."/>
            <person name="Lv J."/>
            <person name="Arendt D."/>
            <person name="Savage R."/>
            <person name="Osoegawa K."/>
            <person name="de Jong P."/>
            <person name="Grimwood J."/>
            <person name="Chapman J.A."/>
            <person name="Shapiro H."/>
            <person name="Aerts A."/>
            <person name="Otillar R.P."/>
            <person name="Terry A.Y."/>
            <person name="Boore J.L."/>
            <person name="Grigoriev I.V."/>
            <person name="Lindberg D.R."/>
            <person name="Seaver E.C."/>
            <person name="Weisblat D.A."/>
            <person name="Putnam N.H."/>
            <person name="Rokhsar D.S."/>
        </authorList>
    </citation>
    <scope>NUCLEOTIDE SEQUENCE</scope>
    <source>
        <strain evidence="1 3">I ESC-2004</strain>
    </source>
</reference>
<gene>
    <name evidence="1" type="ORF">CAPTEDRAFT_218124</name>
</gene>
<proteinExistence type="predicted"/>
<dbReference type="AlphaFoldDB" id="R7U6S5"/>